<dbReference type="EMBL" id="GBXM01104310">
    <property type="protein sequence ID" value="JAH04267.1"/>
    <property type="molecule type" value="Transcribed_RNA"/>
</dbReference>
<organism evidence="1">
    <name type="scientific">Anguilla anguilla</name>
    <name type="common">European freshwater eel</name>
    <name type="synonym">Muraena anguilla</name>
    <dbReference type="NCBI Taxonomy" id="7936"/>
    <lineage>
        <taxon>Eukaryota</taxon>
        <taxon>Metazoa</taxon>
        <taxon>Chordata</taxon>
        <taxon>Craniata</taxon>
        <taxon>Vertebrata</taxon>
        <taxon>Euteleostomi</taxon>
        <taxon>Actinopterygii</taxon>
        <taxon>Neopterygii</taxon>
        <taxon>Teleostei</taxon>
        <taxon>Anguilliformes</taxon>
        <taxon>Anguillidae</taxon>
        <taxon>Anguilla</taxon>
    </lineage>
</organism>
<name>A0A0E9PJ26_ANGAN</name>
<sequence length="18" mass="2151">MCIFKNVFDECHLCDTEC</sequence>
<reference evidence="1" key="1">
    <citation type="submission" date="2014-11" db="EMBL/GenBank/DDBJ databases">
        <authorList>
            <person name="Amaro Gonzalez C."/>
        </authorList>
    </citation>
    <scope>NUCLEOTIDE SEQUENCE</scope>
</reference>
<accession>A0A0E9PJ26</accession>
<proteinExistence type="predicted"/>
<dbReference type="AlphaFoldDB" id="A0A0E9PJ26"/>
<reference evidence="1" key="2">
    <citation type="journal article" date="2015" name="Fish Shellfish Immunol.">
        <title>Early steps in the European eel (Anguilla anguilla)-Vibrio vulnificus interaction in the gills: Role of the RtxA13 toxin.</title>
        <authorList>
            <person name="Callol A."/>
            <person name="Pajuelo D."/>
            <person name="Ebbesson L."/>
            <person name="Teles M."/>
            <person name="MacKenzie S."/>
            <person name="Amaro C."/>
        </authorList>
    </citation>
    <scope>NUCLEOTIDE SEQUENCE</scope>
</reference>
<protein>
    <submittedName>
        <fullName evidence="1">Uncharacterized protein</fullName>
    </submittedName>
</protein>
<evidence type="ECO:0000313" key="1">
    <source>
        <dbReference type="EMBL" id="JAH04267.1"/>
    </source>
</evidence>